<evidence type="ECO:0000256" key="1">
    <source>
        <dbReference type="SAM" id="MobiDB-lite"/>
    </source>
</evidence>
<dbReference type="HOGENOM" id="CLU_1652748_0_0_1"/>
<reference evidence="2 3" key="1">
    <citation type="journal article" date="2008" name="Nat. Biotechnol.">
        <title>Genome sequencing and analysis of the filamentous fungus Penicillium chrysogenum.</title>
        <authorList>
            <person name="van den Berg M.A."/>
            <person name="Albang R."/>
            <person name="Albermann K."/>
            <person name="Badger J.H."/>
            <person name="Daran J.-M."/>
            <person name="Driessen A.J.M."/>
            <person name="Garcia-Estrada C."/>
            <person name="Fedorova N.D."/>
            <person name="Harris D.M."/>
            <person name="Heijne W.H.M."/>
            <person name="Joardar V.S."/>
            <person name="Kiel J.A.K.W."/>
            <person name="Kovalchuk A."/>
            <person name="Martin J.F."/>
            <person name="Nierman W.C."/>
            <person name="Nijland J.G."/>
            <person name="Pronk J.T."/>
            <person name="Roubos J.A."/>
            <person name="van der Klei I.J."/>
            <person name="van Peij N.N.M.E."/>
            <person name="Veenhuis M."/>
            <person name="von Doehren H."/>
            <person name="Wagner C."/>
            <person name="Wortman J.R."/>
            <person name="Bovenberg R.A.L."/>
        </authorList>
    </citation>
    <scope>NUCLEOTIDE SEQUENCE [LARGE SCALE GENOMIC DNA]</scope>
    <source>
        <strain evidence="3">ATCC 28089 / DSM 1075 / NRRL 1951 / Wisconsin 54-1255</strain>
    </source>
</reference>
<feature type="region of interest" description="Disordered" evidence="1">
    <location>
        <begin position="67"/>
        <end position="98"/>
    </location>
</feature>
<dbReference type="EMBL" id="AM920427">
    <property type="protein sequence ID" value="CAP80008.1"/>
    <property type="molecule type" value="Genomic_DNA"/>
</dbReference>
<accession>B6GX01</accession>
<dbReference type="OrthoDB" id="4372765at2759"/>
<dbReference type="OMA" id="ENHGSIC"/>
<gene>
    <name evidence="2" type="ORF">Pc12g03810</name>
    <name evidence="2" type="ORF">PCH_Pc12g03810</name>
</gene>
<dbReference type="Proteomes" id="UP000000724">
    <property type="component" value="Contig Pc00c12"/>
</dbReference>
<organism evidence="2 3">
    <name type="scientific">Penicillium rubens (strain ATCC 28089 / DSM 1075 / NRRL 1951 / Wisconsin 54-1255)</name>
    <name type="common">Penicillium chrysogenum</name>
    <dbReference type="NCBI Taxonomy" id="500485"/>
    <lineage>
        <taxon>Eukaryota</taxon>
        <taxon>Fungi</taxon>
        <taxon>Dikarya</taxon>
        <taxon>Ascomycota</taxon>
        <taxon>Pezizomycotina</taxon>
        <taxon>Eurotiomycetes</taxon>
        <taxon>Eurotiomycetidae</taxon>
        <taxon>Eurotiales</taxon>
        <taxon>Aspergillaceae</taxon>
        <taxon>Penicillium</taxon>
        <taxon>Penicillium chrysogenum species complex</taxon>
    </lineage>
</organism>
<evidence type="ECO:0000313" key="3">
    <source>
        <dbReference type="Proteomes" id="UP000000724"/>
    </source>
</evidence>
<sequence>MALIYKQYVLLENHGSICYPSTIANIFANRSVLRLNIFTLLIVYFGASKIYPPNIQGQPSSPPDMRLHRGGVSIQGEDPMRLSGGLSASPYRKASDPVPPKGNVTKVLSIEYPGALALSEAKLRVVIESQGKQTKGWYKYEKLGKRDGIRKALEEFRPTWR</sequence>
<name>B6GX01_PENRW</name>
<protein>
    <submittedName>
        <fullName evidence="2">Uncharacterized protein</fullName>
    </submittedName>
</protein>
<keyword evidence="3" id="KW-1185">Reference proteome</keyword>
<dbReference type="AlphaFoldDB" id="B6GX01"/>
<evidence type="ECO:0000313" key="2">
    <source>
        <dbReference type="EMBL" id="CAP80008.1"/>
    </source>
</evidence>
<proteinExistence type="predicted"/>
<dbReference type="VEuPathDB" id="FungiDB:PCH_Pc12g03810"/>